<protein>
    <submittedName>
        <fullName evidence="1">Uncharacterized protein</fullName>
    </submittedName>
</protein>
<comment type="caution">
    <text evidence="1">The sequence shown here is derived from an EMBL/GenBank/DDBJ whole genome shotgun (WGS) entry which is preliminary data.</text>
</comment>
<dbReference type="EMBL" id="CM047583">
    <property type="protein sequence ID" value="KAI9913493.1"/>
    <property type="molecule type" value="Genomic_DNA"/>
</dbReference>
<gene>
    <name evidence="1" type="ORF">PsorP6_006506</name>
</gene>
<sequence length="402" mass="46208">MLKKAMKVSRTDCTKASSDPSPLVASQGRILGTCESFCPLKEEIERTESEDLSRFERPTAHARDLVAVKKYRRAAAGRDVLDASELRPAPVLLRTLHHLFTTVLSWPHSGFPTREGAKANEFVAVYHFVSDRVRSVRQDFIVQRIEDVSLVTALEQIVRFYLLAGFRSIQLLDDRKTDGDWSDHLNDQQLISALARLQVLYEMHEVDNTHALKNADEFLAYHILLHAHEPHQVLWILLKLSSKLRYMSKVQRAVRTFVAYQTDNFHIFFTEMNTMTFFEQISVLRHVSKIWIRSLHMMNKSVGKQDRFPLEDLARWMNITADAGPDLAEQLCQAVNIQTQRQATPSSIGYATFKLTPLNDKIDPQPIKRLLCNMASQIETKYLPHDVSRSTTKWIIRDIPSP</sequence>
<name>A0ACC0W3W1_9STRA</name>
<keyword evidence="2" id="KW-1185">Reference proteome</keyword>
<evidence type="ECO:0000313" key="2">
    <source>
        <dbReference type="Proteomes" id="UP001163321"/>
    </source>
</evidence>
<reference evidence="1 2" key="1">
    <citation type="journal article" date="2022" name="bioRxiv">
        <title>The genome of the oomycete Peronosclerospora sorghi, a cosmopolitan pathogen of maize and sorghum, is inflated with dispersed pseudogenes.</title>
        <authorList>
            <person name="Fletcher K."/>
            <person name="Martin F."/>
            <person name="Isakeit T."/>
            <person name="Cavanaugh K."/>
            <person name="Magill C."/>
            <person name="Michelmore R."/>
        </authorList>
    </citation>
    <scope>NUCLEOTIDE SEQUENCE [LARGE SCALE GENOMIC DNA]</scope>
    <source>
        <strain evidence="1">P6</strain>
    </source>
</reference>
<dbReference type="Proteomes" id="UP001163321">
    <property type="component" value="Chromosome 4"/>
</dbReference>
<organism evidence="1 2">
    <name type="scientific">Peronosclerospora sorghi</name>
    <dbReference type="NCBI Taxonomy" id="230839"/>
    <lineage>
        <taxon>Eukaryota</taxon>
        <taxon>Sar</taxon>
        <taxon>Stramenopiles</taxon>
        <taxon>Oomycota</taxon>
        <taxon>Peronosporomycetes</taxon>
        <taxon>Peronosporales</taxon>
        <taxon>Peronosporaceae</taxon>
        <taxon>Peronosclerospora</taxon>
    </lineage>
</organism>
<proteinExistence type="predicted"/>
<evidence type="ECO:0000313" key="1">
    <source>
        <dbReference type="EMBL" id="KAI9913493.1"/>
    </source>
</evidence>
<accession>A0ACC0W3W1</accession>